<keyword evidence="2" id="KW-1185">Reference proteome</keyword>
<dbReference type="Pfam" id="PF12224">
    <property type="entry name" value="Amidoligase_2"/>
    <property type="match status" value="1"/>
</dbReference>
<accession>A0AAE8MKR5</accession>
<evidence type="ECO:0008006" key="3">
    <source>
        <dbReference type="Google" id="ProtNLM"/>
    </source>
</evidence>
<dbReference type="AlphaFoldDB" id="A0AAE8MKR5"/>
<comment type="caution">
    <text evidence="1">The sequence shown here is derived from an EMBL/GenBank/DDBJ whole genome shotgun (WGS) entry which is preliminary data.</text>
</comment>
<dbReference type="PANTHER" id="PTHR36847">
    <property type="entry name" value="AMIDOLIGASE ENZYME"/>
    <property type="match status" value="1"/>
</dbReference>
<evidence type="ECO:0000313" key="1">
    <source>
        <dbReference type="EMBL" id="SPJ86860.1"/>
    </source>
</evidence>
<dbReference type="PANTHER" id="PTHR36847:SF1">
    <property type="entry name" value="AMIDOLIGASE ENZYME"/>
    <property type="match status" value="1"/>
</dbReference>
<dbReference type="Proteomes" id="UP001187734">
    <property type="component" value="Unassembled WGS sequence"/>
</dbReference>
<reference evidence="1" key="1">
    <citation type="submission" date="2018-03" db="EMBL/GenBank/DDBJ databases">
        <authorList>
            <person name="Guldener U."/>
        </authorList>
    </citation>
    <scope>NUCLEOTIDE SEQUENCE</scope>
</reference>
<evidence type="ECO:0000313" key="2">
    <source>
        <dbReference type="Proteomes" id="UP001187734"/>
    </source>
</evidence>
<dbReference type="InterPro" id="IPR022025">
    <property type="entry name" value="Amidoligase_2"/>
</dbReference>
<organism evidence="1 2">
    <name type="scientific">Fusarium torulosum</name>
    <dbReference type="NCBI Taxonomy" id="33205"/>
    <lineage>
        <taxon>Eukaryota</taxon>
        <taxon>Fungi</taxon>
        <taxon>Dikarya</taxon>
        <taxon>Ascomycota</taxon>
        <taxon>Pezizomycotina</taxon>
        <taxon>Sordariomycetes</taxon>
        <taxon>Hypocreomycetidae</taxon>
        <taxon>Hypocreales</taxon>
        <taxon>Nectriaceae</taxon>
        <taxon>Fusarium</taxon>
    </lineage>
</organism>
<protein>
    <recommendedName>
        <fullName evidence="3">Amidoligase enzyme</fullName>
    </recommendedName>
</protein>
<name>A0AAE8MKR5_9HYPO</name>
<dbReference type="EMBL" id="ONZP01000523">
    <property type="protein sequence ID" value="SPJ86860.1"/>
    <property type="molecule type" value="Genomic_DNA"/>
</dbReference>
<sequence length="240" mass="27803">MDFLRDFLSQQKIPTNDPAEEVLEPGQFEYTNDYSAWSIVQDMGIHVGPKYPHCYGIEVVTPVFVTEIGERISDFTGPWQFDIERVWASIEKYFEVVTEYNHQCGTHVHFSPLNGFTTDQVRRVAHFLTDLDESITDHIPKERRMSSFIKPNFEIRSKPSLKGLKNSLGLQDIVDLMMPRQEDMCNGLADRKYVAWNFLPLQGATGTIEFRQPPHVNNVTDAEDWVQTALYLYHRGLNWS</sequence>
<proteinExistence type="predicted"/>
<gene>
    <name evidence="1" type="ORF">FTOL_11885</name>
</gene>